<accession>A0ACD1HZD8</accession>
<dbReference type="EMBL" id="KZ824597">
    <property type="protein sequence ID" value="RAK83122.1"/>
    <property type="molecule type" value="Genomic_DNA"/>
</dbReference>
<name>A0ACD1HZD8_9EURO</name>
<organism evidence="1 2">
    <name type="scientific">Aspergillus costaricaensis CBS 115574</name>
    <dbReference type="NCBI Taxonomy" id="1448317"/>
    <lineage>
        <taxon>Eukaryota</taxon>
        <taxon>Fungi</taxon>
        <taxon>Dikarya</taxon>
        <taxon>Ascomycota</taxon>
        <taxon>Pezizomycotina</taxon>
        <taxon>Eurotiomycetes</taxon>
        <taxon>Eurotiomycetidae</taxon>
        <taxon>Eurotiales</taxon>
        <taxon>Aspergillaceae</taxon>
        <taxon>Aspergillus</taxon>
        <taxon>Aspergillus subgen. Circumdati</taxon>
    </lineage>
</organism>
<reference evidence="1" key="1">
    <citation type="submission" date="2018-02" db="EMBL/GenBank/DDBJ databases">
        <title>The genomes of Aspergillus section Nigri reveals drivers in fungal speciation.</title>
        <authorList>
            <consortium name="DOE Joint Genome Institute"/>
            <person name="Vesth T.C."/>
            <person name="Nybo J."/>
            <person name="Theobald S."/>
            <person name="Brandl J."/>
            <person name="Frisvad J.C."/>
            <person name="Nielsen K.F."/>
            <person name="Lyhne E.K."/>
            <person name="Kogle M.E."/>
            <person name="Kuo A."/>
            <person name="Riley R."/>
            <person name="Clum A."/>
            <person name="Nolan M."/>
            <person name="Lipzen A."/>
            <person name="Salamov A."/>
            <person name="Henrissat B."/>
            <person name="Wiebenga A."/>
            <person name="De vries R.P."/>
            <person name="Grigoriev I.V."/>
            <person name="Mortensen U.H."/>
            <person name="Andersen M.R."/>
            <person name="Baker S.E."/>
        </authorList>
    </citation>
    <scope>NUCLEOTIDE SEQUENCE</scope>
    <source>
        <strain evidence="1">CBS 115574</strain>
    </source>
</reference>
<gene>
    <name evidence="1" type="ORF">BO79DRAFT_279114</name>
</gene>
<evidence type="ECO:0000313" key="2">
    <source>
        <dbReference type="Proteomes" id="UP000249748"/>
    </source>
</evidence>
<dbReference type="Proteomes" id="UP000249748">
    <property type="component" value="Unassembled WGS sequence"/>
</dbReference>
<sequence length="160" mass="17839">MYYALLPIITALVCLPANAQDHASGIPAGPIADVVCATATQEVANMPYPGDCTRWIKCDTDYAGTATVYTCDEGLWFSFDAQTCTWPDQSGCTYKVFFFANTMGILLCNIHEIWLPSIIYVVTRALYPSSDSNSYVNIYDARPTKLMVFQPVELWSMTCW</sequence>
<proteinExistence type="predicted"/>
<evidence type="ECO:0000313" key="1">
    <source>
        <dbReference type="EMBL" id="RAK83122.1"/>
    </source>
</evidence>
<protein>
    <submittedName>
        <fullName evidence="1">Uncharacterized protein</fullName>
    </submittedName>
</protein>
<keyword evidence="2" id="KW-1185">Reference proteome</keyword>